<dbReference type="PANTHER" id="PTHR43550">
    <property type="entry name" value="3-KETODIHYDROSPHINGOSINE REDUCTASE"/>
    <property type="match status" value="1"/>
</dbReference>
<dbReference type="CDD" id="cd08939">
    <property type="entry name" value="KDSR-like_SDR_c"/>
    <property type="match status" value="1"/>
</dbReference>
<dbReference type="RefSeq" id="WP_011612762.1">
    <property type="nucleotide sequence ID" value="NC_008312.1"/>
</dbReference>
<dbReference type="EMBL" id="CP000393">
    <property type="protein sequence ID" value="ABG52417.1"/>
    <property type="molecule type" value="Genomic_DNA"/>
</dbReference>
<protein>
    <recommendedName>
        <fullName evidence="9">3-dehydrosphinganine reductase</fullName>
        <ecNumber evidence="9">1.1.1.102</ecNumber>
    </recommendedName>
</protein>
<evidence type="ECO:0000256" key="9">
    <source>
        <dbReference type="ARBA" id="ARBA00026112"/>
    </source>
</evidence>
<dbReference type="STRING" id="203124.Tery_3313"/>
<dbReference type="GO" id="GO:0006666">
    <property type="term" value="P:3-keto-sphinganine metabolic process"/>
    <property type="evidence" value="ECO:0007669"/>
    <property type="project" value="InterPro"/>
</dbReference>
<dbReference type="HOGENOM" id="CLU_010194_2_1_3"/>
<comment type="pathway">
    <text evidence="3">Sphingolipid metabolism.</text>
</comment>
<dbReference type="SUPFAM" id="SSF51735">
    <property type="entry name" value="NAD(P)-binding Rossmann-fold domains"/>
    <property type="match status" value="1"/>
</dbReference>
<dbReference type="InterPro" id="IPR002347">
    <property type="entry name" value="SDR_fam"/>
</dbReference>
<dbReference type="PRINTS" id="PR00081">
    <property type="entry name" value="GDHRDH"/>
</dbReference>
<dbReference type="EC" id="1.1.1.102" evidence="9"/>
<name>Q10ZA7_TRIEI</name>
<evidence type="ECO:0000256" key="6">
    <source>
        <dbReference type="ARBA" id="ARBA00022919"/>
    </source>
</evidence>
<keyword evidence="5" id="KW-0521">NADP</keyword>
<evidence type="ECO:0000256" key="1">
    <source>
        <dbReference type="ARBA" id="ARBA00004240"/>
    </source>
</evidence>
<keyword evidence="8" id="KW-0443">Lipid metabolism</keyword>
<dbReference type="KEGG" id="ter:Tery_3313"/>
<evidence type="ECO:0000256" key="8">
    <source>
        <dbReference type="ARBA" id="ARBA00023098"/>
    </source>
</evidence>
<evidence type="ECO:0000256" key="5">
    <source>
        <dbReference type="ARBA" id="ARBA00022857"/>
    </source>
</evidence>
<organism evidence="10">
    <name type="scientific">Trichodesmium erythraeum (strain IMS101)</name>
    <dbReference type="NCBI Taxonomy" id="203124"/>
    <lineage>
        <taxon>Bacteria</taxon>
        <taxon>Bacillati</taxon>
        <taxon>Cyanobacteriota</taxon>
        <taxon>Cyanophyceae</taxon>
        <taxon>Oscillatoriophycideae</taxon>
        <taxon>Oscillatoriales</taxon>
        <taxon>Microcoleaceae</taxon>
        <taxon>Trichodesmium</taxon>
    </lineage>
</organism>
<dbReference type="OrthoDB" id="9803333at2"/>
<dbReference type="GO" id="GO:0016020">
    <property type="term" value="C:membrane"/>
    <property type="evidence" value="ECO:0007669"/>
    <property type="project" value="GOC"/>
</dbReference>
<evidence type="ECO:0000313" key="10">
    <source>
        <dbReference type="EMBL" id="ABG52417.1"/>
    </source>
</evidence>
<dbReference type="FunFam" id="3.40.50.720:FF:000468">
    <property type="entry name" value="Short-chain dehydrogenase, putative"/>
    <property type="match status" value="1"/>
</dbReference>
<evidence type="ECO:0000256" key="4">
    <source>
        <dbReference type="ARBA" id="ARBA00022824"/>
    </source>
</evidence>
<sequence length="281" mass="30700">MWKHVIITGGSSGIGKEIAKLLAGVGSNIAIIARNAQKLEAARVEIAANVINPKQKIITTPINVANRLEVENGIHQAIKEIGVPDLLITAAGISYPGYFQKLPIEIFEETMAINYFGSLYCVRAVLPMMEQQKKGQIVMISSGAGLIGIYGYTPYCPSKFAIRGLAESLRGELKLSGISVSVVYPPDTDTPQLEEENKTKPLETKNITATSGVWNARDIAVKILRGVRKKSFVITPGLEMTLLDKFHSLLAPIIQWYMDLIVLKTIKKGLSATRKSEVSNH</sequence>
<evidence type="ECO:0000256" key="3">
    <source>
        <dbReference type="ARBA" id="ARBA00004991"/>
    </source>
</evidence>
<reference evidence="10" key="1">
    <citation type="submission" date="2006-06" db="EMBL/GenBank/DDBJ databases">
        <title>Complete sequence of Trichodesmium erythraeum IMS101.</title>
        <authorList>
            <consortium name="US DOE Joint Genome Institute"/>
            <person name="Copeland A."/>
            <person name="Lucas S."/>
            <person name="Lapidus A."/>
            <person name="Barry K."/>
            <person name="Detter J.C."/>
            <person name="Glavina del Rio T."/>
            <person name="Hammon N."/>
            <person name="Israni S."/>
            <person name="Dalin E."/>
            <person name="Tice H."/>
            <person name="Pitluck S."/>
            <person name="Kiss H."/>
            <person name="Munk A.C."/>
            <person name="Brettin T."/>
            <person name="Bruce D."/>
            <person name="Han C."/>
            <person name="Tapia R."/>
            <person name="Gilna P."/>
            <person name="Schmutz J."/>
            <person name="Larimer F."/>
            <person name="Land M."/>
            <person name="Hauser L."/>
            <person name="Kyrpides N."/>
            <person name="Kim E."/>
            <person name="Richardson P."/>
        </authorList>
    </citation>
    <scope>NUCLEOTIDE SEQUENCE [LARGE SCALE GENOMIC DNA]</scope>
    <source>
        <strain evidence="10">IMS101</strain>
    </source>
</reference>
<keyword evidence="7" id="KW-0560">Oxidoreductase</keyword>
<dbReference type="GO" id="GO:0030148">
    <property type="term" value="P:sphingolipid biosynthetic process"/>
    <property type="evidence" value="ECO:0007669"/>
    <property type="project" value="InterPro"/>
</dbReference>
<gene>
    <name evidence="10" type="ordered locus">Tery_3313</name>
</gene>
<evidence type="ECO:0000256" key="7">
    <source>
        <dbReference type="ARBA" id="ARBA00023002"/>
    </source>
</evidence>
<evidence type="ECO:0000256" key="2">
    <source>
        <dbReference type="ARBA" id="ARBA00004760"/>
    </source>
</evidence>
<proteinExistence type="predicted"/>
<keyword evidence="4" id="KW-0256">Endoplasmic reticulum</keyword>
<dbReference type="Pfam" id="PF00106">
    <property type="entry name" value="adh_short"/>
    <property type="match status" value="1"/>
</dbReference>
<dbReference type="InterPro" id="IPR036291">
    <property type="entry name" value="NAD(P)-bd_dom_sf"/>
</dbReference>
<keyword evidence="6" id="KW-0746">Sphingolipid metabolism</keyword>
<dbReference type="AlphaFoldDB" id="Q10ZA7"/>
<dbReference type="InterPro" id="IPR045022">
    <property type="entry name" value="KDSR-like"/>
</dbReference>
<comment type="pathway">
    <text evidence="2">Lipid metabolism; sphingolipid metabolism.</text>
</comment>
<accession>Q10ZA7</accession>
<dbReference type="GO" id="GO:0047560">
    <property type="term" value="F:3-dehydrosphinganine reductase activity"/>
    <property type="evidence" value="ECO:0007669"/>
    <property type="project" value="UniProtKB-EC"/>
</dbReference>
<comment type="subcellular location">
    <subcellularLocation>
        <location evidence="1">Endoplasmic reticulum</location>
    </subcellularLocation>
</comment>
<dbReference type="Gene3D" id="3.40.50.720">
    <property type="entry name" value="NAD(P)-binding Rossmann-like Domain"/>
    <property type="match status" value="1"/>
</dbReference>
<dbReference type="PANTHER" id="PTHR43550:SF3">
    <property type="entry name" value="3-KETODIHYDROSPHINGOSINE REDUCTASE"/>
    <property type="match status" value="1"/>
</dbReference>
<dbReference type="eggNOG" id="COG1028">
    <property type="taxonomic scope" value="Bacteria"/>
</dbReference>